<reference evidence="2" key="1">
    <citation type="submission" date="2025-08" db="UniProtKB">
        <authorList>
            <consortium name="RefSeq"/>
        </authorList>
    </citation>
    <scope>IDENTIFICATION</scope>
    <source>
        <strain evidence="2">14028-0561.14</strain>
        <tissue evidence="2">Whole fly</tissue>
    </source>
</reference>
<dbReference type="Gene3D" id="3.30.60.30">
    <property type="match status" value="1"/>
</dbReference>
<proteinExistence type="predicted"/>
<dbReference type="InterPro" id="IPR036058">
    <property type="entry name" value="Kazal_dom_sf"/>
</dbReference>
<protein>
    <submittedName>
        <fullName evidence="2">Uncharacterized protein isoform X1</fullName>
    </submittedName>
</protein>
<dbReference type="GeneID" id="108075477"/>
<organism evidence="1 2">
    <name type="scientific">Drosophila kikkawai</name>
    <name type="common">Fruit fly</name>
    <dbReference type="NCBI Taxonomy" id="30033"/>
    <lineage>
        <taxon>Eukaryota</taxon>
        <taxon>Metazoa</taxon>
        <taxon>Ecdysozoa</taxon>
        <taxon>Arthropoda</taxon>
        <taxon>Hexapoda</taxon>
        <taxon>Insecta</taxon>
        <taxon>Pterygota</taxon>
        <taxon>Neoptera</taxon>
        <taxon>Endopterygota</taxon>
        <taxon>Diptera</taxon>
        <taxon>Brachycera</taxon>
        <taxon>Muscomorpha</taxon>
        <taxon>Ephydroidea</taxon>
        <taxon>Drosophilidae</taxon>
        <taxon>Drosophila</taxon>
        <taxon>Sophophora</taxon>
    </lineage>
</organism>
<name>A0ABM3C4B6_DROKI</name>
<evidence type="ECO:0000313" key="2">
    <source>
        <dbReference type="RefSeq" id="XP_041630319.1"/>
    </source>
</evidence>
<evidence type="ECO:0000313" key="1">
    <source>
        <dbReference type="Proteomes" id="UP001652661"/>
    </source>
</evidence>
<sequence>MAPDKGSICIYSKPVNGSSFPAGLAYKSQSSCHKSEKSVRTHPKMKSLIVTLSLFLLSVQIQAQTGQGCPDICPAVYMPVCGEAKIDGEAVKCEFGNGCMMGVSSCRHDINWGEVPLEKCLRPSNSCSRFL</sequence>
<dbReference type="Proteomes" id="UP001652661">
    <property type="component" value="Chromosome 3R"/>
</dbReference>
<dbReference type="SUPFAM" id="SSF100895">
    <property type="entry name" value="Kazal-type serine protease inhibitors"/>
    <property type="match status" value="1"/>
</dbReference>
<keyword evidence="1" id="KW-1185">Reference proteome</keyword>
<gene>
    <name evidence="2" type="primary">LOC108075477</name>
</gene>
<accession>A0ABM3C4B6</accession>
<dbReference type="RefSeq" id="XP_041630319.1">
    <property type="nucleotide sequence ID" value="XM_041774385.2"/>
</dbReference>